<dbReference type="Proteomes" id="UP000218282">
    <property type="component" value="Unassembled WGS sequence"/>
</dbReference>
<evidence type="ECO:0008006" key="4">
    <source>
        <dbReference type="Google" id="ProtNLM"/>
    </source>
</evidence>
<evidence type="ECO:0000256" key="1">
    <source>
        <dbReference type="ARBA" id="ARBA00005564"/>
    </source>
</evidence>
<dbReference type="SUPFAM" id="SSF51004">
    <property type="entry name" value="C-terminal (heme d1) domain of cytochrome cd1-nitrite reductase"/>
    <property type="match status" value="1"/>
</dbReference>
<accession>A0A2A5RVD9</accession>
<dbReference type="PANTHER" id="PTHR30344">
    <property type="entry name" value="6-PHOSPHOGLUCONOLACTONASE-RELATED"/>
    <property type="match status" value="1"/>
</dbReference>
<dbReference type="Gene3D" id="2.130.10.10">
    <property type="entry name" value="YVTN repeat-like/Quinoprotein amine dehydrogenase"/>
    <property type="match status" value="1"/>
</dbReference>
<dbReference type="GO" id="GO:0005829">
    <property type="term" value="C:cytosol"/>
    <property type="evidence" value="ECO:0007669"/>
    <property type="project" value="TreeGrafter"/>
</dbReference>
<protein>
    <recommendedName>
        <fullName evidence="4">6-phosphogluconolactonase</fullName>
    </recommendedName>
</protein>
<reference evidence="2 3" key="1">
    <citation type="submission" date="2014-12" db="EMBL/GenBank/DDBJ databases">
        <title>Draft genome sequences of 10 type strains of Lactococcus.</title>
        <authorList>
            <person name="Sun Z."/>
            <person name="Zhong Z."/>
            <person name="Liu W."/>
            <person name="Zhang W."/>
            <person name="Zhang H."/>
        </authorList>
    </citation>
    <scope>NUCLEOTIDE SEQUENCE [LARGE SCALE GENOMIC DNA]</scope>
    <source>
        <strain evidence="2 3">DSM 6634</strain>
    </source>
</reference>
<comment type="similarity">
    <text evidence="1">Belongs to the cycloisomerase 2 family.</text>
</comment>
<dbReference type="Pfam" id="PF10282">
    <property type="entry name" value="Lactonase"/>
    <property type="match status" value="1"/>
</dbReference>
<dbReference type="FunFam" id="2.130.10.10:FF:000306">
    <property type="entry name" value="3-carboxymuconate cyclase"/>
    <property type="match status" value="1"/>
</dbReference>
<name>A0A2A5RVD9_9LACT</name>
<dbReference type="InterPro" id="IPR050282">
    <property type="entry name" value="Cycloisomerase_2"/>
</dbReference>
<dbReference type="AlphaFoldDB" id="A0A2A5RVD9"/>
<evidence type="ECO:0000313" key="2">
    <source>
        <dbReference type="EMBL" id="PCS05217.1"/>
    </source>
</evidence>
<proteinExistence type="inferred from homology"/>
<dbReference type="InterPro" id="IPR015943">
    <property type="entry name" value="WD40/YVTN_repeat-like_dom_sf"/>
</dbReference>
<dbReference type="InterPro" id="IPR019405">
    <property type="entry name" value="Lactonase_7-beta_prop"/>
</dbReference>
<dbReference type="EMBL" id="JXJW01000020">
    <property type="protein sequence ID" value="PCS05217.1"/>
    <property type="molecule type" value="Genomic_DNA"/>
</dbReference>
<sequence length="342" mass="37076">MKGITFMTETLYFGTYTKKTSEGIYAADLDTATGLLSNLQLKIKEANPTYLAFDKSGHIYSVGSENGEGGIAAFTADGDLLNHVVAPGAPLCYVAVDEARQLVYGANYHKGEVSVYQRASDGSLTLTDTDVHVGSGPHENQASPHVHYSDLTPDHFLVTCDLGTDEVVTYDVSVSGKLSKLATYQATPGAGPRHIVFHPSQKIAYLICELNSTIEVLIYDGVGRFSLLQVISTLPENWDTFNGTAAIRISSDGKFLYASNRGHDSIAVYEVLADGTLGRIQLITTNGKIPRDFILSTNEKILVVPHQDSDNVTTFLRDQETGHLSEVQHDFTVPEAVCVVVK</sequence>
<gene>
    <name evidence="2" type="ORF">RU86_GL001192</name>
</gene>
<comment type="caution">
    <text evidence="2">The sequence shown here is derived from an EMBL/GenBank/DDBJ whole genome shotgun (WGS) entry which is preliminary data.</text>
</comment>
<keyword evidence="3" id="KW-1185">Reference proteome</keyword>
<dbReference type="PANTHER" id="PTHR30344:SF1">
    <property type="entry name" value="6-PHOSPHOGLUCONOLACTONASE"/>
    <property type="match status" value="1"/>
</dbReference>
<dbReference type="GO" id="GO:0017057">
    <property type="term" value="F:6-phosphogluconolactonase activity"/>
    <property type="evidence" value="ECO:0007669"/>
    <property type="project" value="TreeGrafter"/>
</dbReference>
<dbReference type="InterPro" id="IPR011048">
    <property type="entry name" value="Haem_d1_sf"/>
</dbReference>
<organism evidence="2 3">
    <name type="scientific">Pseudolactococcus piscium</name>
    <dbReference type="NCBI Taxonomy" id="1364"/>
    <lineage>
        <taxon>Bacteria</taxon>
        <taxon>Bacillati</taxon>
        <taxon>Bacillota</taxon>
        <taxon>Bacilli</taxon>
        <taxon>Lactobacillales</taxon>
        <taxon>Streptococcaceae</taxon>
        <taxon>Pseudolactococcus</taxon>
    </lineage>
</organism>
<evidence type="ECO:0000313" key="3">
    <source>
        <dbReference type="Proteomes" id="UP000218282"/>
    </source>
</evidence>